<reference evidence="3" key="1">
    <citation type="submission" date="2020-05" db="EMBL/GenBank/DDBJ databases">
        <authorList>
            <person name="Chiriac C."/>
            <person name="Salcher M."/>
            <person name="Ghai R."/>
            <person name="Kavagutti S V."/>
        </authorList>
    </citation>
    <scope>NUCLEOTIDE SEQUENCE</scope>
</reference>
<dbReference type="AlphaFoldDB" id="A0A6J6DJP9"/>
<evidence type="ECO:0000256" key="1">
    <source>
        <dbReference type="SAM" id="Coils"/>
    </source>
</evidence>
<name>A0A6J6DJP9_9ZZZZ</name>
<evidence type="ECO:0000259" key="2">
    <source>
        <dbReference type="Pfam" id="PF05050"/>
    </source>
</evidence>
<organism evidence="3">
    <name type="scientific">freshwater metagenome</name>
    <dbReference type="NCBI Taxonomy" id="449393"/>
    <lineage>
        <taxon>unclassified sequences</taxon>
        <taxon>metagenomes</taxon>
        <taxon>ecological metagenomes</taxon>
    </lineage>
</organism>
<gene>
    <name evidence="3" type="ORF">UFOPK1495_01639</name>
</gene>
<dbReference type="InterPro" id="IPR029063">
    <property type="entry name" value="SAM-dependent_MTases_sf"/>
</dbReference>
<dbReference type="Gene3D" id="3.40.50.150">
    <property type="entry name" value="Vaccinia Virus protein VP39"/>
    <property type="match status" value="1"/>
</dbReference>
<dbReference type="NCBIfam" id="TIGR01444">
    <property type="entry name" value="fkbM_fam"/>
    <property type="match status" value="1"/>
</dbReference>
<proteinExistence type="predicted"/>
<protein>
    <submittedName>
        <fullName evidence="3">Unannotated protein</fullName>
    </submittedName>
</protein>
<dbReference type="Pfam" id="PF05050">
    <property type="entry name" value="Methyltransf_21"/>
    <property type="match status" value="1"/>
</dbReference>
<feature type="coiled-coil region" evidence="1">
    <location>
        <begin position="240"/>
        <end position="267"/>
    </location>
</feature>
<dbReference type="EMBL" id="CAEZSU010000223">
    <property type="protein sequence ID" value="CAB4563424.1"/>
    <property type="molecule type" value="Genomic_DNA"/>
</dbReference>
<dbReference type="InterPro" id="IPR006342">
    <property type="entry name" value="FkbM_mtfrase"/>
</dbReference>
<accession>A0A6J6DJP9</accession>
<sequence length="291" mass="32189">MFRSHSQNGEDIVLWRALGSISQGTWIDVGANDPVVDSVTKVFSDAGWSGLNIDPLPVIEERLREARPRDRNLCLALGSAPGDLQFFTVEGALGLSTTDSDAAASYVSHGLDVTEHSVPMRTLASVWDEYVEGEVHFLKIDVEGAERAVLEGADFSRHRPWIVLVESVEPVVLDGTQRKEPGAIPPPPSTHGQWESLLTTNGYQFVLFDGLNRFYVARERAEFLAPLLSVPFNVLDQAELSSSRAERDRLEQELARMSAERDVLGGELAAIRASSSWRVTSPLRRLRSFFS</sequence>
<feature type="domain" description="Methyltransferase FkbM" evidence="2">
    <location>
        <begin position="28"/>
        <end position="205"/>
    </location>
</feature>
<keyword evidence="1" id="KW-0175">Coiled coil</keyword>
<evidence type="ECO:0000313" key="3">
    <source>
        <dbReference type="EMBL" id="CAB4563424.1"/>
    </source>
</evidence>
<dbReference type="SUPFAM" id="SSF53335">
    <property type="entry name" value="S-adenosyl-L-methionine-dependent methyltransferases"/>
    <property type="match status" value="1"/>
</dbReference>